<keyword evidence="10" id="KW-1185">Reference proteome</keyword>
<evidence type="ECO:0000259" key="7">
    <source>
        <dbReference type="Pfam" id="PF13860"/>
    </source>
</evidence>
<dbReference type="InterPro" id="IPR036852">
    <property type="entry name" value="Peptidase_S8/S53_dom_sf"/>
</dbReference>
<comment type="caution">
    <text evidence="9">The sequence shown here is derived from an EMBL/GenBank/DDBJ whole genome shotgun (WGS) entry which is preliminary data.</text>
</comment>
<evidence type="ECO:0000256" key="3">
    <source>
        <dbReference type="ARBA" id="ARBA00022801"/>
    </source>
</evidence>
<dbReference type="AlphaFoldDB" id="A0A1B9AY96"/>
<feature type="domain" description="Fervidolysin-like N-terminal prodomain" evidence="8">
    <location>
        <begin position="39"/>
        <end position="119"/>
    </location>
</feature>
<dbReference type="InterPro" id="IPR022398">
    <property type="entry name" value="Peptidase_S8_His-AS"/>
</dbReference>
<dbReference type="PRINTS" id="PR00723">
    <property type="entry name" value="SUBTILISIN"/>
</dbReference>
<organism evidence="9 10">
    <name type="scientific">Pseudobacillus wudalianchiensis</name>
    <dbReference type="NCBI Taxonomy" id="1743143"/>
    <lineage>
        <taxon>Bacteria</taxon>
        <taxon>Bacillati</taxon>
        <taxon>Bacillota</taxon>
        <taxon>Bacilli</taxon>
        <taxon>Bacillales</taxon>
        <taxon>Bacillaceae</taxon>
        <taxon>Pseudobacillus</taxon>
    </lineage>
</organism>
<evidence type="ECO:0000256" key="4">
    <source>
        <dbReference type="ARBA" id="ARBA00022825"/>
    </source>
</evidence>
<dbReference type="InterPro" id="IPR054399">
    <property type="entry name" value="Fervidolysin-like_N_prodom"/>
</dbReference>
<dbReference type="InterPro" id="IPR015500">
    <property type="entry name" value="Peptidase_S8_subtilisin-rel"/>
</dbReference>
<keyword evidence="4 5" id="KW-0720">Serine protease</keyword>
<sequence length="509" mass="54254">MGIGLRLQKAAMIGLVIIGSSAMLAPASGKGEVEAAELPKQQAEEKFHGSYEKGELVIQFDHVLTEAERQALYTKYGLTEEDALQNGLFANVSLKSKQELSNVAAALRKEAAVKQAEPNYQLERQFKPSDPYYKSQWFHSKINAPKAWDRTRGNSQITVAVIDGGIDSRHSEFKNRLVYPYNAITSSTVLPVDHHGTHVAGIIGAAMNSSGVTGVAPGVKLMPINVFEGEYADSYTIAEAILYAVDQGADVLNLSLGSYSYTGILEYAANYAVNKGAIVIAAAGNEDTSLPFYPAALSNVIGVSATSAADKITRFSNFGRYINVSAPGQDILSTIAGNSYGYMDGTSMAAPVVSGTAALILSKNPFLSPQQVMQILYKSSVDLGAKSWDSFYGNGRIDAYKALALTPEPVGAISLNTKEFKVASGKNLRASLAVSGSMRGSIYIENAAGKNVRTLMSGAAPQKGGFVAYWNGKLADGSTAPAGRYSIVFRVADQRQSLSKKAVMNVSYK</sequence>
<keyword evidence="3 5" id="KW-0378">Hydrolase</keyword>
<dbReference type="Proteomes" id="UP000092578">
    <property type="component" value="Unassembled WGS sequence"/>
</dbReference>
<gene>
    <name evidence="9" type="ORF">A8F95_05915</name>
</gene>
<evidence type="ECO:0000313" key="9">
    <source>
        <dbReference type="EMBL" id="OCA88955.1"/>
    </source>
</evidence>
<evidence type="ECO:0000256" key="1">
    <source>
        <dbReference type="ARBA" id="ARBA00011073"/>
    </source>
</evidence>
<protein>
    <recommendedName>
        <fullName evidence="11">Peptidase S8</fullName>
    </recommendedName>
</protein>
<dbReference type="GO" id="GO:0004252">
    <property type="term" value="F:serine-type endopeptidase activity"/>
    <property type="evidence" value="ECO:0007669"/>
    <property type="project" value="UniProtKB-UniRule"/>
</dbReference>
<dbReference type="InterPro" id="IPR000209">
    <property type="entry name" value="Peptidase_S8/S53_dom"/>
</dbReference>
<feature type="domain" description="FlgD/Vpr Ig-like" evidence="7">
    <location>
        <begin position="439"/>
        <end position="488"/>
    </location>
</feature>
<feature type="domain" description="Peptidase S8/S53" evidence="6">
    <location>
        <begin position="155"/>
        <end position="395"/>
    </location>
</feature>
<reference evidence="10" key="1">
    <citation type="submission" date="2016-05" db="EMBL/GenBank/DDBJ databases">
        <authorList>
            <person name="Liu B."/>
            <person name="Wang J."/>
            <person name="Zhu Y."/>
            <person name="Liu G."/>
            <person name="Chen Q."/>
            <person name="Chen Z."/>
            <person name="Lan J."/>
            <person name="Che J."/>
            <person name="Ge C."/>
            <person name="Shi H."/>
            <person name="Pan Z."/>
            <person name="Liu X."/>
        </authorList>
    </citation>
    <scope>NUCLEOTIDE SEQUENCE [LARGE SCALE GENOMIC DNA]</scope>
    <source>
        <strain evidence="10">FJAT-27215</strain>
    </source>
</reference>
<dbReference type="EMBL" id="MAYT01000012">
    <property type="protein sequence ID" value="OCA88955.1"/>
    <property type="molecule type" value="Genomic_DNA"/>
</dbReference>
<dbReference type="PROSITE" id="PS00137">
    <property type="entry name" value="SUBTILASE_HIS"/>
    <property type="match status" value="1"/>
</dbReference>
<feature type="active site" description="Charge relay system" evidence="5">
    <location>
        <position position="163"/>
    </location>
</feature>
<dbReference type="SUPFAM" id="SSF52743">
    <property type="entry name" value="Subtilisin-like"/>
    <property type="match status" value="1"/>
</dbReference>
<feature type="active site" description="Charge relay system" evidence="5">
    <location>
        <position position="347"/>
    </location>
</feature>
<accession>A0A1B9AY96</accession>
<dbReference type="Pfam" id="PF00082">
    <property type="entry name" value="Peptidase_S8"/>
    <property type="match status" value="1"/>
</dbReference>
<dbReference type="PANTHER" id="PTHR43399:SF4">
    <property type="entry name" value="CELL WALL-ASSOCIATED PROTEASE"/>
    <property type="match status" value="1"/>
</dbReference>
<dbReference type="Pfam" id="PF22148">
    <property type="entry name" value="Fervidolysin_NPro-like"/>
    <property type="match status" value="1"/>
</dbReference>
<evidence type="ECO:0000259" key="8">
    <source>
        <dbReference type="Pfam" id="PF22148"/>
    </source>
</evidence>
<dbReference type="PROSITE" id="PS51892">
    <property type="entry name" value="SUBTILASE"/>
    <property type="match status" value="1"/>
</dbReference>
<dbReference type="PROSITE" id="PS00138">
    <property type="entry name" value="SUBTILASE_SER"/>
    <property type="match status" value="1"/>
</dbReference>
<evidence type="ECO:0000256" key="2">
    <source>
        <dbReference type="ARBA" id="ARBA00022670"/>
    </source>
</evidence>
<evidence type="ECO:0000256" key="5">
    <source>
        <dbReference type="PROSITE-ProRule" id="PRU01240"/>
    </source>
</evidence>
<dbReference type="Pfam" id="PF13860">
    <property type="entry name" value="FlgD_ig"/>
    <property type="match status" value="1"/>
</dbReference>
<evidence type="ECO:0000259" key="6">
    <source>
        <dbReference type="Pfam" id="PF00082"/>
    </source>
</evidence>
<dbReference type="PANTHER" id="PTHR43399">
    <property type="entry name" value="SUBTILISIN-RELATED"/>
    <property type="match status" value="1"/>
</dbReference>
<proteinExistence type="inferred from homology"/>
<dbReference type="InterPro" id="IPR051048">
    <property type="entry name" value="Peptidase_S8/S53_subtilisin"/>
</dbReference>
<keyword evidence="2 5" id="KW-0645">Protease</keyword>
<dbReference type="Gene3D" id="3.40.50.200">
    <property type="entry name" value="Peptidase S8/S53 domain"/>
    <property type="match status" value="1"/>
</dbReference>
<dbReference type="Gene3D" id="2.60.40.4070">
    <property type="match status" value="1"/>
</dbReference>
<dbReference type="InterPro" id="IPR025965">
    <property type="entry name" value="FlgD/Vpr_Ig-like"/>
</dbReference>
<feature type="active site" description="Charge relay system" evidence="5">
    <location>
        <position position="195"/>
    </location>
</feature>
<evidence type="ECO:0000313" key="10">
    <source>
        <dbReference type="Proteomes" id="UP000092578"/>
    </source>
</evidence>
<evidence type="ECO:0008006" key="11">
    <source>
        <dbReference type="Google" id="ProtNLM"/>
    </source>
</evidence>
<comment type="similarity">
    <text evidence="1 5">Belongs to the peptidase S8 family.</text>
</comment>
<name>A0A1B9AY96_9BACI</name>
<dbReference type="InterPro" id="IPR023828">
    <property type="entry name" value="Peptidase_S8_Ser-AS"/>
</dbReference>
<dbReference type="GO" id="GO:0006508">
    <property type="term" value="P:proteolysis"/>
    <property type="evidence" value="ECO:0007669"/>
    <property type="project" value="UniProtKB-KW"/>
</dbReference>
<dbReference type="RefSeq" id="WP_065410267.1">
    <property type="nucleotide sequence ID" value="NZ_MAYT01000012.1"/>
</dbReference>